<dbReference type="PROSITE" id="PS51085">
    <property type="entry name" value="2FE2S_FER_2"/>
    <property type="match status" value="1"/>
</dbReference>
<dbReference type="GO" id="GO:0005739">
    <property type="term" value="C:mitochondrion"/>
    <property type="evidence" value="ECO:0007669"/>
    <property type="project" value="TreeGrafter"/>
</dbReference>
<reference evidence="8" key="1">
    <citation type="submission" date="2018-05" db="EMBL/GenBank/DDBJ databases">
        <authorList>
            <person name="Lanie J.A."/>
            <person name="Ng W.-L."/>
            <person name="Kazmierczak K.M."/>
            <person name="Andrzejewski T.M."/>
            <person name="Davidsen T.M."/>
            <person name="Wayne K.J."/>
            <person name="Tettelin H."/>
            <person name="Glass J.I."/>
            <person name="Rusch D."/>
            <person name="Podicherti R."/>
            <person name="Tsui H.-C.T."/>
            <person name="Winkler M.E."/>
        </authorList>
    </citation>
    <scope>NUCLEOTIDE SEQUENCE</scope>
</reference>
<keyword evidence="3" id="KW-0479">Metal-binding</keyword>
<comment type="similarity">
    <text evidence="1">Belongs to the adrenodoxin/putidaredoxin family.</text>
</comment>
<dbReference type="InterPro" id="IPR001055">
    <property type="entry name" value="Adrenodoxin-like"/>
</dbReference>
<name>A0A382EQG0_9ZZZZ</name>
<dbReference type="GO" id="GO:0009055">
    <property type="term" value="F:electron transfer activity"/>
    <property type="evidence" value="ECO:0007669"/>
    <property type="project" value="TreeGrafter"/>
</dbReference>
<dbReference type="PANTHER" id="PTHR23426">
    <property type="entry name" value="FERREDOXIN/ADRENODOXIN"/>
    <property type="match status" value="1"/>
</dbReference>
<protein>
    <recommendedName>
        <fullName evidence="7">2Fe-2S ferredoxin-type domain-containing protein</fullName>
    </recommendedName>
</protein>
<evidence type="ECO:0000313" key="8">
    <source>
        <dbReference type="EMBL" id="SVB52609.1"/>
    </source>
</evidence>
<evidence type="ECO:0000256" key="2">
    <source>
        <dbReference type="ARBA" id="ARBA00022714"/>
    </source>
</evidence>
<evidence type="ECO:0000256" key="3">
    <source>
        <dbReference type="ARBA" id="ARBA00022723"/>
    </source>
</evidence>
<dbReference type="PANTHER" id="PTHR23426:SF65">
    <property type="entry name" value="FERREDOXIN-2, MITOCHONDRIAL"/>
    <property type="match status" value="1"/>
</dbReference>
<evidence type="ECO:0000256" key="4">
    <source>
        <dbReference type="ARBA" id="ARBA00023004"/>
    </source>
</evidence>
<evidence type="ECO:0000256" key="6">
    <source>
        <dbReference type="ARBA" id="ARBA00034078"/>
    </source>
</evidence>
<dbReference type="InterPro" id="IPR001041">
    <property type="entry name" value="2Fe-2S_ferredoxin-type"/>
</dbReference>
<dbReference type="PRINTS" id="PR00355">
    <property type="entry name" value="ADRENODOXIN"/>
</dbReference>
<sequence>MIKLVVTDREGQVLSVNARAGISVMENIRELDNSVEAICGGLCACATCHVYIDPDWFPRLQSPAGEEQDLLQSLSGFNGARSRLSCQVEVSAELDGMALTIGPEE</sequence>
<dbReference type="EMBL" id="UINC01045627">
    <property type="protein sequence ID" value="SVB52609.1"/>
    <property type="molecule type" value="Genomic_DNA"/>
</dbReference>
<keyword evidence="2" id="KW-0001">2Fe-2S</keyword>
<dbReference type="Gene3D" id="3.10.20.30">
    <property type="match status" value="1"/>
</dbReference>
<dbReference type="GO" id="GO:0140647">
    <property type="term" value="P:P450-containing electron transport chain"/>
    <property type="evidence" value="ECO:0007669"/>
    <property type="project" value="InterPro"/>
</dbReference>
<comment type="cofactor">
    <cofactor evidence="6">
        <name>[2Fe-2S] cluster</name>
        <dbReference type="ChEBI" id="CHEBI:190135"/>
    </cofactor>
</comment>
<dbReference type="InterPro" id="IPR036010">
    <property type="entry name" value="2Fe-2S_ferredoxin-like_sf"/>
</dbReference>
<dbReference type="GO" id="GO:0051537">
    <property type="term" value="F:2 iron, 2 sulfur cluster binding"/>
    <property type="evidence" value="ECO:0007669"/>
    <property type="project" value="UniProtKB-KW"/>
</dbReference>
<dbReference type="InterPro" id="IPR012675">
    <property type="entry name" value="Beta-grasp_dom_sf"/>
</dbReference>
<evidence type="ECO:0000256" key="5">
    <source>
        <dbReference type="ARBA" id="ARBA00023014"/>
    </source>
</evidence>
<dbReference type="Pfam" id="PF00111">
    <property type="entry name" value="Fer2"/>
    <property type="match status" value="1"/>
</dbReference>
<accession>A0A382EQG0</accession>
<dbReference type="SUPFAM" id="SSF54292">
    <property type="entry name" value="2Fe-2S ferredoxin-like"/>
    <property type="match status" value="1"/>
</dbReference>
<dbReference type="AlphaFoldDB" id="A0A382EQG0"/>
<gene>
    <name evidence="8" type="ORF">METZ01_LOCUS205463</name>
</gene>
<feature type="domain" description="2Fe-2S ferredoxin-type" evidence="7">
    <location>
        <begin position="1"/>
        <end position="105"/>
    </location>
</feature>
<organism evidence="8">
    <name type="scientific">marine metagenome</name>
    <dbReference type="NCBI Taxonomy" id="408172"/>
    <lineage>
        <taxon>unclassified sequences</taxon>
        <taxon>metagenomes</taxon>
        <taxon>ecological metagenomes</taxon>
    </lineage>
</organism>
<evidence type="ECO:0000256" key="1">
    <source>
        <dbReference type="ARBA" id="ARBA00010914"/>
    </source>
</evidence>
<evidence type="ECO:0000259" key="7">
    <source>
        <dbReference type="PROSITE" id="PS51085"/>
    </source>
</evidence>
<keyword evidence="4" id="KW-0408">Iron</keyword>
<keyword evidence="5" id="KW-0411">Iron-sulfur</keyword>
<dbReference type="GO" id="GO:0046872">
    <property type="term" value="F:metal ion binding"/>
    <property type="evidence" value="ECO:0007669"/>
    <property type="project" value="UniProtKB-KW"/>
</dbReference>
<proteinExistence type="inferred from homology"/>